<keyword evidence="1" id="KW-0472">Membrane</keyword>
<evidence type="ECO:0000313" key="3">
    <source>
        <dbReference type="Proteomes" id="UP000256913"/>
    </source>
</evidence>
<accession>A0A3D9ZPQ0</accession>
<evidence type="ECO:0000256" key="1">
    <source>
        <dbReference type="SAM" id="Phobius"/>
    </source>
</evidence>
<organism evidence="2 3">
    <name type="scientific">Asanoa ferruginea</name>
    <dbReference type="NCBI Taxonomy" id="53367"/>
    <lineage>
        <taxon>Bacteria</taxon>
        <taxon>Bacillati</taxon>
        <taxon>Actinomycetota</taxon>
        <taxon>Actinomycetes</taxon>
        <taxon>Micromonosporales</taxon>
        <taxon>Micromonosporaceae</taxon>
        <taxon>Asanoa</taxon>
    </lineage>
</organism>
<keyword evidence="1" id="KW-0812">Transmembrane</keyword>
<dbReference type="AlphaFoldDB" id="A0A3D9ZPQ0"/>
<sequence length="59" mass="6449">MESAAAWGCRPRVSACFVIRDGKAAWRPAVDVYQVIIGGRLVAIAALLVVRALIKARRR</sequence>
<protein>
    <submittedName>
        <fullName evidence="2">Uncharacterized protein</fullName>
    </submittedName>
</protein>
<comment type="caution">
    <text evidence="2">The sequence shown here is derived from an EMBL/GenBank/DDBJ whole genome shotgun (WGS) entry which is preliminary data.</text>
</comment>
<evidence type="ECO:0000313" key="2">
    <source>
        <dbReference type="EMBL" id="REF99235.1"/>
    </source>
</evidence>
<gene>
    <name evidence="2" type="ORF">DFJ67_5266</name>
</gene>
<feature type="transmembrane region" description="Helical" evidence="1">
    <location>
        <begin position="32"/>
        <end position="54"/>
    </location>
</feature>
<reference evidence="2 3" key="1">
    <citation type="submission" date="2018-08" db="EMBL/GenBank/DDBJ databases">
        <title>Sequencing the genomes of 1000 actinobacteria strains.</title>
        <authorList>
            <person name="Klenk H.-P."/>
        </authorList>
    </citation>
    <scope>NUCLEOTIDE SEQUENCE [LARGE SCALE GENOMIC DNA]</scope>
    <source>
        <strain evidence="2 3">DSM 44099</strain>
    </source>
</reference>
<keyword evidence="3" id="KW-1185">Reference proteome</keyword>
<proteinExistence type="predicted"/>
<keyword evidence="1" id="KW-1133">Transmembrane helix</keyword>
<dbReference type="Proteomes" id="UP000256913">
    <property type="component" value="Unassembled WGS sequence"/>
</dbReference>
<dbReference type="EMBL" id="QUMQ01000001">
    <property type="protein sequence ID" value="REF99235.1"/>
    <property type="molecule type" value="Genomic_DNA"/>
</dbReference>
<name>A0A3D9ZPQ0_9ACTN</name>